<evidence type="ECO:0000256" key="4">
    <source>
        <dbReference type="ARBA" id="ARBA00023136"/>
    </source>
</evidence>
<keyword evidence="10" id="KW-1185">Reference proteome</keyword>
<dbReference type="Proteomes" id="UP000565205">
    <property type="component" value="Unassembled WGS sequence"/>
</dbReference>
<dbReference type="PANTHER" id="PTHR30367">
    <property type="entry name" value="P-HYDROXYBENZOIC ACID EFFLUX PUMP SUBUNIT AAEA-RELATED"/>
    <property type="match status" value="1"/>
</dbReference>
<reference evidence="8 10" key="2">
    <citation type="submission" date="2020-08" db="EMBL/GenBank/DDBJ databases">
        <title>Genomic Encyclopedia of Type Strains, Phase III (KMG-III): the genomes of soil and plant-associated and newly described type strains.</title>
        <authorList>
            <person name="Whitman W."/>
        </authorList>
    </citation>
    <scope>NUCLEOTIDE SEQUENCE [LARGE SCALE GENOMIC DNA]</scope>
    <source>
        <strain evidence="8 10">CECT 8088</strain>
    </source>
</reference>
<keyword evidence="4 5" id="KW-0472">Membrane</keyword>
<gene>
    <name evidence="8" type="ORF">FHR90_000141</name>
    <name evidence="9" type="ORF">HUK83_10120</name>
</gene>
<dbReference type="EMBL" id="JACHXV010000001">
    <property type="protein sequence ID" value="MBB3172335.1"/>
    <property type="molecule type" value="Genomic_DNA"/>
</dbReference>
<evidence type="ECO:0000313" key="9">
    <source>
        <dbReference type="EMBL" id="NVN30683.1"/>
    </source>
</evidence>
<dbReference type="Gene3D" id="2.40.50.100">
    <property type="match status" value="1"/>
</dbReference>
<evidence type="ECO:0000259" key="7">
    <source>
        <dbReference type="Pfam" id="PF25963"/>
    </source>
</evidence>
<dbReference type="SUPFAM" id="SSF111369">
    <property type="entry name" value="HlyD-like secretion proteins"/>
    <property type="match status" value="1"/>
</dbReference>
<dbReference type="InterPro" id="IPR006143">
    <property type="entry name" value="RND_pump_MFP"/>
</dbReference>
<dbReference type="RefSeq" id="WP_176624419.1">
    <property type="nucleotide sequence ID" value="NZ_JABXXQ010000198.1"/>
</dbReference>
<proteinExistence type="inferred from homology"/>
<dbReference type="Pfam" id="PF25917">
    <property type="entry name" value="BSH_RND"/>
    <property type="match status" value="1"/>
</dbReference>
<dbReference type="Gene3D" id="2.40.30.170">
    <property type="match status" value="1"/>
</dbReference>
<dbReference type="GO" id="GO:0016020">
    <property type="term" value="C:membrane"/>
    <property type="evidence" value="ECO:0007669"/>
    <property type="project" value="InterPro"/>
</dbReference>
<sequence length="314" mass="34733">MSDRLKFLQPAFRATVRAVLTVAIVAVAAVLVLDLWKIYMRAPWTRDGRVRVHVAAIAPEVSGTVVSVPVLDNQYVHKGDLLYQIDPRRYRYELAQAEARVAGAREDMRLRMSDAERRRGLGGIVSAEEQERFNSTAQTAQAELDSALAARDVAAYNLDHTTLRAPFDGWVTNLLLRVGDYASAGSPRISLIDAHSFWIYAYFEETKLHGVRVGDPARIVLMGYRPVLTGHVESIARGINDQNGLSDRLGLQDVNPVFTWVRLAQRIPVHVAIDRVPDGIVLAAGMTCSVAVGAEAADDHHPHGRVLTWLEDNL</sequence>
<feature type="domain" description="Multidrug resistance protein MdtA-like barrel-sandwich hybrid" evidence="6">
    <location>
        <begin position="54"/>
        <end position="188"/>
    </location>
</feature>
<dbReference type="AlphaFoldDB" id="A0A850NM74"/>
<evidence type="ECO:0000313" key="8">
    <source>
        <dbReference type="EMBL" id="MBB3172335.1"/>
    </source>
</evidence>
<dbReference type="GO" id="GO:0022857">
    <property type="term" value="F:transmembrane transporter activity"/>
    <property type="evidence" value="ECO:0007669"/>
    <property type="project" value="InterPro"/>
</dbReference>
<dbReference type="InterPro" id="IPR058625">
    <property type="entry name" value="MdtA-like_BSH"/>
</dbReference>
<protein>
    <submittedName>
        <fullName evidence="9">HlyD family secretion protein</fullName>
    </submittedName>
    <submittedName>
        <fullName evidence="8">Multidrug resistance efflux pump</fullName>
    </submittedName>
</protein>
<organism evidence="9 11">
    <name type="scientific">Endobacter medicaginis</name>
    <dbReference type="NCBI Taxonomy" id="1181271"/>
    <lineage>
        <taxon>Bacteria</taxon>
        <taxon>Pseudomonadati</taxon>
        <taxon>Pseudomonadota</taxon>
        <taxon>Alphaproteobacteria</taxon>
        <taxon>Acetobacterales</taxon>
        <taxon>Acetobacteraceae</taxon>
        <taxon>Endobacter</taxon>
    </lineage>
</organism>
<comment type="caution">
    <text evidence="9">The sequence shown here is derived from an EMBL/GenBank/DDBJ whole genome shotgun (WGS) entry which is preliminary data.</text>
</comment>
<dbReference type="NCBIfam" id="TIGR01730">
    <property type="entry name" value="RND_mfp"/>
    <property type="match status" value="1"/>
</dbReference>
<dbReference type="Proteomes" id="UP000557688">
    <property type="component" value="Unassembled WGS sequence"/>
</dbReference>
<keyword evidence="2 5" id="KW-0812">Transmembrane</keyword>
<dbReference type="EMBL" id="JABXXQ010000198">
    <property type="protein sequence ID" value="NVN30683.1"/>
    <property type="molecule type" value="Genomic_DNA"/>
</dbReference>
<comment type="similarity">
    <text evidence="1">Belongs to the membrane fusion protein (MFP) (TC 8.A.1) family.</text>
</comment>
<dbReference type="InterPro" id="IPR058634">
    <property type="entry name" value="AaeA-lik-b-barrel"/>
</dbReference>
<evidence type="ECO:0000256" key="2">
    <source>
        <dbReference type="ARBA" id="ARBA00022692"/>
    </source>
</evidence>
<accession>A0A850NM74</accession>
<evidence type="ECO:0000256" key="3">
    <source>
        <dbReference type="ARBA" id="ARBA00022989"/>
    </source>
</evidence>
<evidence type="ECO:0000259" key="6">
    <source>
        <dbReference type="Pfam" id="PF25917"/>
    </source>
</evidence>
<dbReference type="PANTHER" id="PTHR30367:SF12">
    <property type="entry name" value="P-HYDROXYBENZOIC ACID EFFLUX PUMP SUBUNIT AAEA"/>
    <property type="match status" value="1"/>
</dbReference>
<feature type="domain" description="p-hydroxybenzoic acid efflux pump subunit AaeA-like beta-barrel" evidence="7">
    <location>
        <begin position="196"/>
        <end position="292"/>
    </location>
</feature>
<dbReference type="Pfam" id="PF25963">
    <property type="entry name" value="Beta-barrel_AAEA"/>
    <property type="match status" value="1"/>
</dbReference>
<evidence type="ECO:0000256" key="5">
    <source>
        <dbReference type="SAM" id="Phobius"/>
    </source>
</evidence>
<evidence type="ECO:0000313" key="10">
    <source>
        <dbReference type="Proteomes" id="UP000557688"/>
    </source>
</evidence>
<feature type="transmembrane region" description="Helical" evidence="5">
    <location>
        <begin position="14"/>
        <end position="36"/>
    </location>
</feature>
<evidence type="ECO:0000256" key="1">
    <source>
        <dbReference type="ARBA" id="ARBA00009477"/>
    </source>
</evidence>
<reference evidence="9 11" key="1">
    <citation type="submission" date="2020-06" db="EMBL/GenBank/DDBJ databases">
        <title>Description of novel acetic acid bacteria.</title>
        <authorList>
            <person name="Sombolestani A."/>
        </authorList>
    </citation>
    <scope>NUCLEOTIDE SEQUENCE [LARGE SCALE GENOMIC DNA]</scope>
    <source>
        <strain evidence="9 11">LMG 26838</strain>
    </source>
</reference>
<evidence type="ECO:0000313" key="11">
    <source>
        <dbReference type="Proteomes" id="UP000565205"/>
    </source>
</evidence>
<dbReference type="InterPro" id="IPR050393">
    <property type="entry name" value="MFP_Efflux_Pump"/>
</dbReference>
<name>A0A850NM74_9PROT</name>
<keyword evidence="3 5" id="KW-1133">Transmembrane helix</keyword>